<dbReference type="EMBL" id="WJXW01000008">
    <property type="protein sequence ID" value="KAF9733933.1"/>
    <property type="molecule type" value="Genomic_DNA"/>
</dbReference>
<keyword evidence="1" id="KW-0732">Signal</keyword>
<evidence type="ECO:0008006" key="4">
    <source>
        <dbReference type="Google" id="ProtNLM"/>
    </source>
</evidence>
<feature type="signal peptide" evidence="1">
    <location>
        <begin position="1"/>
        <end position="18"/>
    </location>
</feature>
<reference evidence="2" key="1">
    <citation type="journal article" date="2020" name="Mol. Plant Microbe Interact.">
        <title>Genome Sequence of the Biocontrol Agent Coniothyrium minitans strain Conio (IMI 134523).</title>
        <authorList>
            <person name="Patel D."/>
            <person name="Shittu T.A."/>
            <person name="Baroncelli R."/>
            <person name="Muthumeenakshi S."/>
            <person name="Osborne T.H."/>
            <person name="Janganan T.K."/>
            <person name="Sreenivasaprasad S."/>
        </authorList>
    </citation>
    <scope>NUCLEOTIDE SEQUENCE</scope>
    <source>
        <strain evidence="2">Conio</strain>
    </source>
</reference>
<evidence type="ECO:0000256" key="1">
    <source>
        <dbReference type="SAM" id="SignalP"/>
    </source>
</evidence>
<sequence length="188" mass="20715">MLFFRFIFLVSTSAACKCFHKTTTTSPRRDATEAACYEAGGKMRYYSGGGFDCNAHTMSNKLRKFSIWCSVYGSCSDCHCPHGCSNMCPKDGTMFGDDVRNGMEDDDGDVWVTDNGENTGSGDAGKESKLWTVAWISLAAADIMNSENASDCCRINHSLSCYAAHLFRLAANQQHGCSRHEWMSFVVT</sequence>
<name>A0A9P6GF48_9PLEO</name>
<feature type="chain" id="PRO_5040407338" description="Secreted protein" evidence="1">
    <location>
        <begin position="19"/>
        <end position="188"/>
    </location>
</feature>
<evidence type="ECO:0000313" key="2">
    <source>
        <dbReference type="EMBL" id="KAF9733933.1"/>
    </source>
</evidence>
<proteinExistence type="predicted"/>
<keyword evidence="3" id="KW-1185">Reference proteome</keyword>
<dbReference type="Proteomes" id="UP000756921">
    <property type="component" value="Unassembled WGS sequence"/>
</dbReference>
<evidence type="ECO:0000313" key="3">
    <source>
        <dbReference type="Proteomes" id="UP000756921"/>
    </source>
</evidence>
<accession>A0A9P6GF48</accession>
<dbReference type="OrthoDB" id="10399455at2759"/>
<comment type="caution">
    <text evidence="2">The sequence shown here is derived from an EMBL/GenBank/DDBJ whole genome shotgun (WGS) entry which is preliminary data.</text>
</comment>
<protein>
    <recommendedName>
        <fullName evidence="4">Secreted protein</fullName>
    </recommendedName>
</protein>
<dbReference type="PROSITE" id="PS51257">
    <property type="entry name" value="PROKAR_LIPOPROTEIN"/>
    <property type="match status" value="1"/>
</dbReference>
<organism evidence="2 3">
    <name type="scientific">Paraphaeosphaeria minitans</name>
    <dbReference type="NCBI Taxonomy" id="565426"/>
    <lineage>
        <taxon>Eukaryota</taxon>
        <taxon>Fungi</taxon>
        <taxon>Dikarya</taxon>
        <taxon>Ascomycota</taxon>
        <taxon>Pezizomycotina</taxon>
        <taxon>Dothideomycetes</taxon>
        <taxon>Pleosporomycetidae</taxon>
        <taxon>Pleosporales</taxon>
        <taxon>Massarineae</taxon>
        <taxon>Didymosphaeriaceae</taxon>
        <taxon>Paraphaeosphaeria</taxon>
    </lineage>
</organism>
<dbReference type="AlphaFoldDB" id="A0A9P6GF48"/>
<gene>
    <name evidence="2" type="ORF">PMIN01_08276</name>
</gene>